<name>A0ABN2D2H3_9ACTN</name>
<evidence type="ECO:0000313" key="2">
    <source>
        <dbReference type="Proteomes" id="UP001501470"/>
    </source>
</evidence>
<comment type="caution">
    <text evidence="1">The sequence shown here is derived from an EMBL/GenBank/DDBJ whole genome shotgun (WGS) entry which is preliminary data.</text>
</comment>
<dbReference type="Proteomes" id="UP001501470">
    <property type="component" value="Unassembled WGS sequence"/>
</dbReference>
<gene>
    <name evidence="1" type="ORF">GCM10009827_108090</name>
</gene>
<keyword evidence="2" id="KW-1185">Reference proteome</keyword>
<organism evidence="1 2">
    <name type="scientific">Dactylosporangium maewongense</name>
    <dbReference type="NCBI Taxonomy" id="634393"/>
    <lineage>
        <taxon>Bacteria</taxon>
        <taxon>Bacillati</taxon>
        <taxon>Actinomycetota</taxon>
        <taxon>Actinomycetes</taxon>
        <taxon>Micromonosporales</taxon>
        <taxon>Micromonosporaceae</taxon>
        <taxon>Dactylosporangium</taxon>
    </lineage>
</organism>
<accession>A0ABN2D2H3</accession>
<sequence length="66" mass="7569">MTIDAYRALWESHDDRYVLLRVPSGHAIFDVQARGTVIIEDDDLYREVKQRMLDNGAAVVDRPPTP</sequence>
<dbReference type="RefSeq" id="WP_344513744.1">
    <property type="nucleotide sequence ID" value="NZ_BAAAQD010000040.1"/>
</dbReference>
<protein>
    <submittedName>
        <fullName evidence="1">Uncharacterized protein</fullName>
    </submittedName>
</protein>
<dbReference type="EMBL" id="BAAAQD010000040">
    <property type="protein sequence ID" value="GAA1568737.1"/>
    <property type="molecule type" value="Genomic_DNA"/>
</dbReference>
<proteinExistence type="predicted"/>
<evidence type="ECO:0000313" key="1">
    <source>
        <dbReference type="EMBL" id="GAA1568737.1"/>
    </source>
</evidence>
<reference evidence="1 2" key="1">
    <citation type="journal article" date="2019" name="Int. J. Syst. Evol. Microbiol.">
        <title>The Global Catalogue of Microorganisms (GCM) 10K type strain sequencing project: providing services to taxonomists for standard genome sequencing and annotation.</title>
        <authorList>
            <consortium name="The Broad Institute Genomics Platform"/>
            <consortium name="The Broad Institute Genome Sequencing Center for Infectious Disease"/>
            <person name="Wu L."/>
            <person name="Ma J."/>
        </authorList>
    </citation>
    <scope>NUCLEOTIDE SEQUENCE [LARGE SCALE GENOMIC DNA]</scope>
    <source>
        <strain evidence="1 2">JCM 15933</strain>
    </source>
</reference>